<reference evidence="1 2" key="1">
    <citation type="submission" date="2016-10" db="EMBL/GenBank/DDBJ databases">
        <title>The whole genome sequencing and assembly of Aeribacillus pallidus KCTC3564 strain.</title>
        <authorList>
            <person name="Lee Y.-J."/>
            <person name="Park M.-K."/>
            <person name="Yi H."/>
            <person name="Bahn Y.-S."/>
            <person name="Kim J.F."/>
            <person name="Lee D.-W."/>
        </authorList>
    </citation>
    <scope>NUCLEOTIDE SEQUENCE [LARGE SCALE GENOMIC DNA]</scope>
    <source>
        <strain evidence="1 2">KCTC3564</strain>
    </source>
</reference>
<dbReference type="SUPFAM" id="SSF53448">
    <property type="entry name" value="Nucleotide-diphospho-sugar transferases"/>
    <property type="match status" value="1"/>
</dbReference>
<dbReference type="Pfam" id="PF02348">
    <property type="entry name" value="CTP_transf_3"/>
    <property type="match status" value="1"/>
</dbReference>
<dbReference type="Gene3D" id="3.90.550.10">
    <property type="entry name" value="Spore Coat Polysaccharide Biosynthesis Protein SpsA, Chain A"/>
    <property type="match status" value="1"/>
</dbReference>
<dbReference type="PANTHER" id="PTHR21485:SF6">
    <property type="entry name" value="N-ACYLNEURAMINATE CYTIDYLYLTRANSFERASE-RELATED"/>
    <property type="match status" value="1"/>
</dbReference>
<name>A0A223E4I3_9BACI</name>
<dbReference type="AlphaFoldDB" id="A0A223E4I3"/>
<evidence type="ECO:0000313" key="2">
    <source>
        <dbReference type="Proteomes" id="UP000214606"/>
    </source>
</evidence>
<keyword evidence="1" id="KW-0808">Transferase</keyword>
<dbReference type="PANTHER" id="PTHR21485">
    <property type="entry name" value="HAD SUPERFAMILY MEMBERS CMAS AND KDSC"/>
    <property type="match status" value="1"/>
</dbReference>
<accession>A0A223E4I3</accession>
<keyword evidence="1" id="KW-0548">Nucleotidyltransferase</keyword>
<gene>
    <name evidence="1" type="ORF">AP3564_07765</name>
</gene>
<sequence length="230" mass="26307">MINNYKVLAIVPARGGSKGIPRKNIKMLIDKPLIAWTIEEAKKSKFIDKLIVSTDDTEIAKISKEWGAEVPFLRPAELAQDDTPGIDPILHALEYFPEYEYIVVLQPTSPLRLAEDIDGAIDLCVKNNHKFCVSVAESKAIPEWMFQINEQGILKPIINNNFPYQRQKAKKPFLLNGAVYVGQREALLKNRSFLSSETIAYLMPKDRSIDIDDINDFEWCEFFLRNKNVH</sequence>
<dbReference type="KEGG" id="apak:AP3564_07765"/>
<dbReference type="Proteomes" id="UP000214606">
    <property type="component" value="Chromosome"/>
</dbReference>
<dbReference type="EMBL" id="CP017703">
    <property type="protein sequence ID" value="ASS90139.1"/>
    <property type="molecule type" value="Genomic_DNA"/>
</dbReference>
<dbReference type="CDD" id="cd02513">
    <property type="entry name" value="CMP-NeuAc_Synthase"/>
    <property type="match status" value="1"/>
</dbReference>
<organism evidence="1 2">
    <name type="scientific">Aeribacillus pallidus</name>
    <dbReference type="NCBI Taxonomy" id="33936"/>
    <lineage>
        <taxon>Bacteria</taxon>
        <taxon>Bacillati</taxon>
        <taxon>Bacillota</taxon>
        <taxon>Bacilli</taxon>
        <taxon>Bacillales</taxon>
        <taxon>Bacillaceae</taxon>
        <taxon>Aeribacillus</taxon>
    </lineage>
</organism>
<dbReference type="InterPro" id="IPR029044">
    <property type="entry name" value="Nucleotide-diphossugar_trans"/>
</dbReference>
<proteinExistence type="predicted"/>
<protein>
    <submittedName>
        <fullName evidence="1">Acylneuraminate cytidylyltransferase</fullName>
    </submittedName>
</protein>
<dbReference type="InterPro" id="IPR003329">
    <property type="entry name" value="Cytidylyl_trans"/>
</dbReference>
<dbReference type="InterPro" id="IPR050793">
    <property type="entry name" value="CMP-NeuNAc_synthase"/>
</dbReference>
<evidence type="ECO:0000313" key="1">
    <source>
        <dbReference type="EMBL" id="ASS90139.1"/>
    </source>
</evidence>
<dbReference type="GO" id="GO:0008781">
    <property type="term" value="F:N-acylneuraminate cytidylyltransferase activity"/>
    <property type="evidence" value="ECO:0007669"/>
    <property type="project" value="TreeGrafter"/>
</dbReference>
<dbReference type="RefSeq" id="WP_094245111.1">
    <property type="nucleotide sequence ID" value="NZ_CP017703.1"/>
</dbReference>